<sequence>MPTDLQSTRPFLVLFSHGILLLCLHAAARKHCLQRPGRAPKFITGAPAGGSDAEAWGSWYHGNPPTQLAYGCCFNGEGYDRAQRNDLRSRRQGFGKRRGERIDSILCRE</sequence>
<gene>
    <name evidence="2" type="ORF">AXF42_Ash013105</name>
</gene>
<name>A0A2I0BD22_9ASPA</name>
<dbReference type="Proteomes" id="UP000236161">
    <property type="component" value="Unassembled WGS sequence"/>
</dbReference>
<dbReference type="EMBL" id="KZ451890">
    <property type="protein sequence ID" value="PKA65690.1"/>
    <property type="molecule type" value="Genomic_DNA"/>
</dbReference>
<protein>
    <recommendedName>
        <fullName evidence="4">Secreted protein</fullName>
    </recommendedName>
</protein>
<dbReference type="AlphaFoldDB" id="A0A2I0BD22"/>
<evidence type="ECO:0000313" key="3">
    <source>
        <dbReference type="Proteomes" id="UP000236161"/>
    </source>
</evidence>
<reference evidence="2 3" key="1">
    <citation type="journal article" date="2017" name="Nature">
        <title>The Apostasia genome and the evolution of orchids.</title>
        <authorList>
            <person name="Zhang G.Q."/>
            <person name="Liu K.W."/>
            <person name="Li Z."/>
            <person name="Lohaus R."/>
            <person name="Hsiao Y.Y."/>
            <person name="Niu S.C."/>
            <person name="Wang J.Y."/>
            <person name="Lin Y.C."/>
            <person name="Xu Q."/>
            <person name="Chen L.J."/>
            <person name="Yoshida K."/>
            <person name="Fujiwara S."/>
            <person name="Wang Z.W."/>
            <person name="Zhang Y.Q."/>
            <person name="Mitsuda N."/>
            <person name="Wang M."/>
            <person name="Liu G.H."/>
            <person name="Pecoraro L."/>
            <person name="Huang H.X."/>
            <person name="Xiao X.J."/>
            <person name="Lin M."/>
            <person name="Wu X.Y."/>
            <person name="Wu W.L."/>
            <person name="Chen Y.Y."/>
            <person name="Chang S.B."/>
            <person name="Sakamoto S."/>
            <person name="Ohme-Takagi M."/>
            <person name="Yagi M."/>
            <person name="Zeng S.J."/>
            <person name="Shen C.Y."/>
            <person name="Yeh C.M."/>
            <person name="Luo Y.B."/>
            <person name="Tsai W.C."/>
            <person name="Van de Peer Y."/>
            <person name="Liu Z.J."/>
        </authorList>
    </citation>
    <scope>NUCLEOTIDE SEQUENCE [LARGE SCALE GENOMIC DNA]</scope>
    <source>
        <strain evidence="3">cv. Shenzhen</strain>
        <tissue evidence="2">Stem</tissue>
    </source>
</reference>
<evidence type="ECO:0008006" key="4">
    <source>
        <dbReference type="Google" id="ProtNLM"/>
    </source>
</evidence>
<organism evidence="2 3">
    <name type="scientific">Apostasia shenzhenica</name>
    <dbReference type="NCBI Taxonomy" id="1088818"/>
    <lineage>
        <taxon>Eukaryota</taxon>
        <taxon>Viridiplantae</taxon>
        <taxon>Streptophyta</taxon>
        <taxon>Embryophyta</taxon>
        <taxon>Tracheophyta</taxon>
        <taxon>Spermatophyta</taxon>
        <taxon>Magnoliopsida</taxon>
        <taxon>Liliopsida</taxon>
        <taxon>Asparagales</taxon>
        <taxon>Orchidaceae</taxon>
        <taxon>Apostasioideae</taxon>
        <taxon>Apostasia</taxon>
    </lineage>
</organism>
<feature type="chain" id="PRO_5014172054" description="Secreted protein" evidence="1">
    <location>
        <begin position="29"/>
        <end position="109"/>
    </location>
</feature>
<evidence type="ECO:0000256" key="1">
    <source>
        <dbReference type="SAM" id="SignalP"/>
    </source>
</evidence>
<feature type="signal peptide" evidence="1">
    <location>
        <begin position="1"/>
        <end position="28"/>
    </location>
</feature>
<keyword evidence="1" id="KW-0732">Signal</keyword>
<accession>A0A2I0BD22</accession>
<proteinExistence type="predicted"/>
<evidence type="ECO:0000313" key="2">
    <source>
        <dbReference type="EMBL" id="PKA65690.1"/>
    </source>
</evidence>
<keyword evidence="3" id="KW-1185">Reference proteome</keyword>